<evidence type="ECO:0000256" key="1">
    <source>
        <dbReference type="SAM" id="SignalP"/>
    </source>
</evidence>
<dbReference type="InterPro" id="IPR001810">
    <property type="entry name" value="F-box_dom"/>
</dbReference>
<organism evidence="3 4">
    <name type="scientific">Caenorhabditis tropicalis</name>
    <dbReference type="NCBI Taxonomy" id="1561998"/>
    <lineage>
        <taxon>Eukaryota</taxon>
        <taxon>Metazoa</taxon>
        <taxon>Ecdysozoa</taxon>
        <taxon>Nematoda</taxon>
        <taxon>Chromadorea</taxon>
        <taxon>Rhabditida</taxon>
        <taxon>Rhabditina</taxon>
        <taxon>Rhabditomorpha</taxon>
        <taxon>Rhabditoidea</taxon>
        <taxon>Rhabditidae</taxon>
        <taxon>Peloderinae</taxon>
        <taxon>Caenorhabditis</taxon>
    </lineage>
</organism>
<dbReference type="PANTHER" id="PTHR21503:SF53">
    <property type="entry name" value="F-BOX ASSOCIATED DOMAIN-CONTAINING PROTEIN-RELATED"/>
    <property type="match status" value="1"/>
</dbReference>
<protein>
    <submittedName>
        <fullName evidence="4">F-box domain-containing protein</fullName>
    </submittedName>
</protein>
<evidence type="ECO:0000259" key="2">
    <source>
        <dbReference type="PROSITE" id="PS50181"/>
    </source>
</evidence>
<dbReference type="PROSITE" id="PS50181">
    <property type="entry name" value="FBOX"/>
    <property type="match status" value="1"/>
</dbReference>
<dbReference type="InterPro" id="IPR012885">
    <property type="entry name" value="F-box_Sdz-33"/>
</dbReference>
<dbReference type="AlphaFoldDB" id="A0A1I7TI34"/>
<evidence type="ECO:0000313" key="4">
    <source>
        <dbReference type="WBParaSite" id="Csp11.Scaffold620.g6151.t1"/>
    </source>
</evidence>
<name>A0A1I7TI34_9PELO</name>
<dbReference type="Pfam" id="PF00646">
    <property type="entry name" value="F-box"/>
    <property type="match status" value="1"/>
</dbReference>
<evidence type="ECO:0000313" key="3">
    <source>
        <dbReference type="Proteomes" id="UP000095282"/>
    </source>
</evidence>
<dbReference type="PANTHER" id="PTHR21503">
    <property type="entry name" value="F-BOX-CONTAINING HYPOTHETICAL PROTEIN C.ELEGANS"/>
    <property type="match status" value="1"/>
</dbReference>
<feature type="domain" description="F-box" evidence="2">
    <location>
        <begin position="3"/>
        <end position="50"/>
    </location>
</feature>
<keyword evidence="1" id="KW-0732">Signal</keyword>
<reference evidence="4" key="1">
    <citation type="submission" date="2016-11" db="UniProtKB">
        <authorList>
            <consortium name="WormBaseParasite"/>
        </authorList>
    </citation>
    <scope>IDENTIFICATION</scope>
</reference>
<dbReference type="WBParaSite" id="Csp11.Scaffold620.g6151.t1">
    <property type="protein sequence ID" value="Csp11.Scaffold620.g6151.t1"/>
    <property type="gene ID" value="Csp11.Scaffold620.g6151"/>
</dbReference>
<dbReference type="Pfam" id="PF07735">
    <property type="entry name" value="FBA_2"/>
    <property type="match status" value="1"/>
</dbReference>
<sequence length="302" mass="35541">MAVFCLFHLPLVAMEHVLSTMNAQQLIDLSMVSVRSKNAVTNFLRIRRKLRVLLGVLEEPYISIAGKQRLFHRIFKYSENPIEEWMKTYDYIRKVLGFRFEYVRFEFDSFPSQNRQIINYLLLIQTSIDRLEVISGREKCNDDVQYLLNNLKVFDRLVLQLNHYKEDSQLDIPNDPHYLHINNSKFINYEQFLKLTHVKIAFNLSILTNQEINRFLKSWMACESHYKLEVFQVNIPNQEAIEEIMDLPHEVTTDPSIMNMFVGLPFNINPTEGFNIKRSDGKMATACVAEKSNGWNLCLLIH</sequence>
<feature type="signal peptide" evidence="1">
    <location>
        <begin position="1"/>
        <end position="19"/>
    </location>
</feature>
<proteinExistence type="predicted"/>
<dbReference type="eggNOG" id="ENOG502TJQU">
    <property type="taxonomic scope" value="Eukaryota"/>
</dbReference>
<dbReference type="Proteomes" id="UP000095282">
    <property type="component" value="Unplaced"/>
</dbReference>
<keyword evidence="3" id="KW-1185">Reference proteome</keyword>
<feature type="chain" id="PRO_5009307544" evidence="1">
    <location>
        <begin position="20"/>
        <end position="302"/>
    </location>
</feature>
<accession>A0A1I7TI34</accession>